<dbReference type="PANTHER" id="PTHR43157:SF51">
    <property type="entry name" value="DEHYDROGENASE_REDUCTASE (SDR FAMILY) MEMBER 13-LIKE 1"/>
    <property type="match status" value="1"/>
</dbReference>
<protein>
    <recommendedName>
        <fullName evidence="5">Dehydrogenase/reductase (SDR family) member 13a, duplicate 3</fullName>
    </recommendedName>
</protein>
<sequence length="349" mass="39016">MLLELLLFTALLVGLYFLLHSTVLRLPRCKSSAKLHGKTAIVTGANTGIGKTTAKDLARRGARVILACRDKRRGEAAVQEIIQETGNNQVIFLQLDLASLKSVRSFVENVLRTESRLDLLINNAGLMNDGKTQEGFGMIFGVNHLGHFLLTVLLLDRLKASGPSRVVTVASRGYEYGKIDFNCLTTHRDFALGDNDYQLFLKYCHSKLCNVLFTYELAKRLQDSNVTCYSLHPGAIKTEIGRYAGFWWRLLMTPVTFLFFTDVESGAQTTLHCALEQGIEHLSGHYFTHCAPLLNVMPKARDDAAAKKLWELSERRCSGQEAVGAQREFLWSVLKQSLVSDDTNSTFIH</sequence>
<evidence type="ECO:0000313" key="3">
    <source>
        <dbReference type="Ensembl" id="ENSATEP00000021449.3"/>
    </source>
</evidence>
<dbReference type="PRINTS" id="PR00081">
    <property type="entry name" value="GDHRDH"/>
</dbReference>
<keyword evidence="4" id="KW-1185">Reference proteome</keyword>
<accession>A0A3Q1IQB5</accession>
<dbReference type="Ensembl" id="ENSATET00000021808.3">
    <property type="protein sequence ID" value="ENSATEP00000021449.3"/>
    <property type="gene ID" value="ENSATEG00000014717.3"/>
</dbReference>
<dbReference type="SUPFAM" id="SSF51735">
    <property type="entry name" value="NAD(P)-binding Rossmann-fold domains"/>
    <property type="match status" value="1"/>
</dbReference>
<evidence type="ECO:0008006" key="5">
    <source>
        <dbReference type="Google" id="ProtNLM"/>
    </source>
</evidence>
<reference evidence="3" key="2">
    <citation type="submission" date="2025-08" db="UniProtKB">
        <authorList>
            <consortium name="Ensembl"/>
        </authorList>
    </citation>
    <scope>IDENTIFICATION</scope>
</reference>
<dbReference type="AlphaFoldDB" id="A0A3Q1IQB5"/>
<dbReference type="GeneTree" id="ENSGT00940000155599"/>
<organism evidence="3 4">
    <name type="scientific">Anabas testudineus</name>
    <name type="common">Climbing perch</name>
    <name type="synonym">Anthias testudineus</name>
    <dbReference type="NCBI Taxonomy" id="64144"/>
    <lineage>
        <taxon>Eukaryota</taxon>
        <taxon>Metazoa</taxon>
        <taxon>Chordata</taxon>
        <taxon>Craniata</taxon>
        <taxon>Vertebrata</taxon>
        <taxon>Euteleostomi</taxon>
        <taxon>Actinopterygii</taxon>
        <taxon>Neopterygii</taxon>
        <taxon>Teleostei</taxon>
        <taxon>Neoteleostei</taxon>
        <taxon>Acanthomorphata</taxon>
        <taxon>Anabantaria</taxon>
        <taxon>Anabantiformes</taxon>
        <taxon>Anabantoidei</taxon>
        <taxon>Anabantidae</taxon>
        <taxon>Anabas</taxon>
    </lineage>
</organism>
<evidence type="ECO:0000313" key="4">
    <source>
        <dbReference type="Proteomes" id="UP000265040"/>
    </source>
</evidence>
<proteinExistence type="inferred from homology"/>
<name>A0A3Q1IQB5_ANATE</name>
<evidence type="ECO:0000256" key="1">
    <source>
        <dbReference type="ARBA" id="ARBA00006484"/>
    </source>
</evidence>
<keyword evidence="2" id="KW-0560">Oxidoreductase</keyword>
<dbReference type="PANTHER" id="PTHR43157">
    <property type="entry name" value="PHOSPHATIDYLINOSITOL-GLYCAN BIOSYNTHESIS CLASS F PROTEIN-RELATED"/>
    <property type="match status" value="1"/>
</dbReference>
<dbReference type="InterPro" id="IPR036291">
    <property type="entry name" value="NAD(P)-bd_dom_sf"/>
</dbReference>
<reference evidence="3" key="1">
    <citation type="submission" date="2021-04" db="EMBL/GenBank/DDBJ databases">
        <authorList>
            <consortium name="Wellcome Sanger Institute Data Sharing"/>
        </authorList>
    </citation>
    <scope>NUCLEOTIDE SEQUENCE [LARGE SCALE GENOMIC DNA]</scope>
</reference>
<evidence type="ECO:0000256" key="2">
    <source>
        <dbReference type="ARBA" id="ARBA00023002"/>
    </source>
</evidence>
<reference evidence="3" key="3">
    <citation type="submission" date="2025-09" db="UniProtKB">
        <authorList>
            <consortium name="Ensembl"/>
        </authorList>
    </citation>
    <scope>IDENTIFICATION</scope>
</reference>
<dbReference type="Proteomes" id="UP000265040">
    <property type="component" value="Chromosome 22"/>
</dbReference>
<dbReference type="Gene3D" id="3.40.50.720">
    <property type="entry name" value="NAD(P)-binding Rossmann-like Domain"/>
    <property type="match status" value="1"/>
</dbReference>
<dbReference type="GO" id="GO:0016491">
    <property type="term" value="F:oxidoreductase activity"/>
    <property type="evidence" value="ECO:0007669"/>
    <property type="project" value="UniProtKB-KW"/>
</dbReference>
<dbReference type="STRING" id="64144.ENSATEP00000021449"/>
<dbReference type="InterPro" id="IPR002347">
    <property type="entry name" value="SDR_fam"/>
</dbReference>
<dbReference type="Pfam" id="PF00106">
    <property type="entry name" value="adh_short"/>
    <property type="match status" value="1"/>
</dbReference>
<comment type="similarity">
    <text evidence="1">Belongs to the short-chain dehydrogenases/reductases (SDR) family.</text>
</comment>